<evidence type="ECO:0000313" key="6">
    <source>
        <dbReference type="EMBL" id="BDP44645.1"/>
    </source>
</evidence>
<dbReference type="Gene3D" id="3.60.15.10">
    <property type="entry name" value="Ribonuclease Z/Hydroxyacylglutathione hydrolase-like"/>
    <property type="match status" value="1"/>
</dbReference>
<evidence type="ECO:0000256" key="2">
    <source>
        <dbReference type="ARBA" id="ARBA00022723"/>
    </source>
</evidence>
<dbReference type="InterPro" id="IPR001279">
    <property type="entry name" value="Metallo-B-lactamas"/>
</dbReference>
<keyword evidence="2" id="KW-0479">Metal-binding</keyword>
<dbReference type="RefSeq" id="WP_264778586.1">
    <property type="nucleotide sequence ID" value="NZ_AP026563.1"/>
</dbReference>
<dbReference type="PANTHER" id="PTHR42978">
    <property type="entry name" value="QUORUM-QUENCHING LACTONASE YTNP-RELATED-RELATED"/>
    <property type="match status" value="1"/>
</dbReference>
<dbReference type="SMART" id="SM00849">
    <property type="entry name" value="Lactamase_B"/>
    <property type="match status" value="1"/>
</dbReference>
<dbReference type="GO" id="GO:0016787">
    <property type="term" value="F:hydrolase activity"/>
    <property type="evidence" value="ECO:0007669"/>
    <property type="project" value="UniProtKB-KW"/>
</dbReference>
<comment type="similarity">
    <text evidence="1">Belongs to the metallo-beta-lactamase superfamily.</text>
</comment>
<dbReference type="SUPFAM" id="SSF56281">
    <property type="entry name" value="Metallo-hydrolase/oxidoreductase"/>
    <property type="match status" value="1"/>
</dbReference>
<reference evidence="6" key="1">
    <citation type="submission" date="2022-07" db="EMBL/GenBank/DDBJ databases">
        <title>Complete Genome Sequence of the Radioresistant Bacterium Deinococcus aetherius ST0316, Isolated from the Air Dust collected in Lower Stratosphere above Japan.</title>
        <authorList>
            <person name="Satoh K."/>
            <person name="Hagiwara K."/>
            <person name="Katsumata K."/>
            <person name="Kubo A."/>
            <person name="Yokobori S."/>
            <person name="Yamagishi A."/>
            <person name="Oono Y."/>
            <person name="Narumi I."/>
        </authorList>
    </citation>
    <scope>NUCLEOTIDE SEQUENCE</scope>
    <source>
        <strain evidence="6">ST0316</strain>
        <plasmid evidence="6">pDAETH-3</plasmid>
    </source>
</reference>
<keyword evidence="6" id="KW-0614">Plasmid</keyword>
<evidence type="ECO:0000256" key="3">
    <source>
        <dbReference type="ARBA" id="ARBA00022801"/>
    </source>
</evidence>
<sequence length="288" mass="31015">MSDGGVFQFPVGDVICIAIDDGGYDYQPEAFAFGPHEQAFVAATGQRGAENSPIHTPYTCLVVRTPQHLVLIDAGAGWDPGNGKLPARLRAAGIDLAAVDVVILTHGHSDHIGAATGQDGQPTFPNARYVMSTAEWTFWNAEHPDLNHTPREFAGLLTWFAHQKLRPIEPQLDLVDGETEVVPGVTVLPVPGHTPGQLAVLVRSHGEQLLVIADAFTHPLHVPHPEWTANVDLDPAQTVRTRQALLERASSANALVQAFHFPFPGLGRVRRAPEGWTWAPEATHGGPA</sequence>
<dbReference type="EMBL" id="AP026563">
    <property type="protein sequence ID" value="BDP44645.1"/>
    <property type="molecule type" value="Genomic_DNA"/>
</dbReference>
<feature type="domain" description="Metallo-beta-lactamase" evidence="5">
    <location>
        <begin position="57"/>
        <end position="260"/>
    </location>
</feature>
<geneLocation type="plasmid" evidence="6 7">
    <name>pDAETH-3</name>
</geneLocation>
<dbReference type="Pfam" id="PF00753">
    <property type="entry name" value="Lactamase_B"/>
    <property type="match status" value="1"/>
</dbReference>
<accession>A0ABN6RMW0</accession>
<evidence type="ECO:0000256" key="4">
    <source>
        <dbReference type="ARBA" id="ARBA00022833"/>
    </source>
</evidence>
<evidence type="ECO:0000259" key="5">
    <source>
        <dbReference type="SMART" id="SM00849"/>
    </source>
</evidence>
<dbReference type="InterPro" id="IPR051013">
    <property type="entry name" value="MBL_superfamily_lactonases"/>
</dbReference>
<proteinExistence type="inferred from homology"/>
<name>A0ABN6RMW0_9DEIO</name>
<dbReference type="PANTHER" id="PTHR42978:SF6">
    <property type="entry name" value="QUORUM-QUENCHING LACTONASE YTNP-RELATED"/>
    <property type="match status" value="1"/>
</dbReference>
<keyword evidence="7" id="KW-1185">Reference proteome</keyword>
<evidence type="ECO:0000256" key="1">
    <source>
        <dbReference type="ARBA" id="ARBA00007749"/>
    </source>
</evidence>
<gene>
    <name evidence="6" type="ORF">DAETH_46140</name>
</gene>
<dbReference type="InterPro" id="IPR036866">
    <property type="entry name" value="RibonucZ/Hydroxyglut_hydro"/>
</dbReference>
<evidence type="ECO:0000313" key="7">
    <source>
        <dbReference type="Proteomes" id="UP001064971"/>
    </source>
</evidence>
<dbReference type="Proteomes" id="UP001064971">
    <property type="component" value="Plasmid pDAETH-3"/>
</dbReference>
<organism evidence="6 7">
    <name type="scientific">Deinococcus aetherius</name>
    <dbReference type="NCBI Taxonomy" id="200252"/>
    <lineage>
        <taxon>Bacteria</taxon>
        <taxon>Thermotogati</taxon>
        <taxon>Deinococcota</taxon>
        <taxon>Deinococci</taxon>
        <taxon>Deinococcales</taxon>
        <taxon>Deinococcaceae</taxon>
        <taxon>Deinococcus</taxon>
    </lineage>
</organism>
<keyword evidence="3 6" id="KW-0378">Hydrolase</keyword>
<protein>
    <submittedName>
        <fullName evidence="6">Hydrolase</fullName>
    </submittedName>
</protein>
<dbReference type="CDD" id="cd07720">
    <property type="entry name" value="OPHC2-like_MBL-fold"/>
    <property type="match status" value="1"/>
</dbReference>
<keyword evidence="4" id="KW-0862">Zinc</keyword>